<dbReference type="EMBL" id="CP065938">
    <property type="protein sequence ID" value="UWX05154.1"/>
    <property type="molecule type" value="Genomic_DNA"/>
</dbReference>
<sequence>MFFRSSREKQTTVLCPECAKALLIKRTCHEAYMYCGHCEKSFELKDFIPQMDAAMEEFLENLYSNRI</sequence>
<dbReference type="RefSeq" id="WP_334314720.1">
    <property type="nucleotide sequence ID" value="NZ_CP065938.1"/>
</dbReference>
<evidence type="ECO:0000313" key="1">
    <source>
        <dbReference type="EMBL" id="UWX05154.1"/>
    </source>
</evidence>
<dbReference type="NCBIfam" id="NF041197">
    <property type="entry name" value="CxxC_Se_CxxC"/>
    <property type="match status" value="1"/>
</dbReference>
<name>A0ABY5Y0P0_9BACT</name>
<keyword evidence="2" id="KW-1185">Reference proteome</keyword>
<protein>
    <submittedName>
        <fullName evidence="1">Uncharacterized protein</fullName>
    </submittedName>
</protein>
<proteinExistence type="predicted"/>
<reference evidence="1" key="1">
    <citation type="submission" date="2020-12" db="EMBL/GenBank/DDBJ databases">
        <title>Taurinivorans muris gen. nov., sp. nov., fundamental and realized metabolic niche of a ubiquitous sulfidogenic bacterium in the murine intestine.</title>
        <authorList>
            <person name="Ye H."/>
            <person name="Hanson B.T."/>
            <person name="Loy A."/>
        </authorList>
    </citation>
    <scope>NUCLEOTIDE SEQUENCE</scope>
    <source>
        <strain evidence="1">LT0009</strain>
    </source>
</reference>
<organism evidence="1 2">
    <name type="scientific">Taurinivorans muris</name>
    <dbReference type="NCBI Taxonomy" id="2787751"/>
    <lineage>
        <taxon>Bacteria</taxon>
        <taxon>Pseudomonadati</taxon>
        <taxon>Thermodesulfobacteriota</taxon>
        <taxon>Desulfovibrionia</taxon>
        <taxon>Desulfovibrionales</taxon>
        <taxon>Desulfovibrionaceae</taxon>
        <taxon>Taurinivorans</taxon>
    </lineage>
</organism>
<dbReference type="Proteomes" id="UP001058120">
    <property type="component" value="Chromosome"/>
</dbReference>
<dbReference type="SUPFAM" id="SSF158997">
    <property type="entry name" value="Trm112p-like"/>
    <property type="match status" value="1"/>
</dbReference>
<evidence type="ECO:0000313" key="2">
    <source>
        <dbReference type="Proteomes" id="UP001058120"/>
    </source>
</evidence>
<gene>
    <name evidence="1" type="ORF">JBF11_06680</name>
</gene>
<accession>A0ABY5Y0P0</accession>